<dbReference type="EMBL" id="CP003154">
    <property type="protein sequence ID" value="AFL72138.1"/>
    <property type="molecule type" value="Genomic_DNA"/>
</dbReference>
<dbReference type="RefSeq" id="WP_014776647.1">
    <property type="nucleotide sequence ID" value="NC_018012.1"/>
</dbReference>
<evidence type="ECO:0000313" key="1">
    <source>
        <dbReference type="EMBL" id="AFL72138.1"/>
    </source>
</evidence>
<dbReference type="eggNOG" id="ENOG5032XZU">
    <property type="taxonomic scope" value="Bacteria"/>
</dbReference>
<protein>
    <submittedName>
        <fullName evidence="1">Uncharacterized protein</fullName>
    </submittedName>
</protein>
<accession>I3Y570</accession>
<dbReference type="Proteomes" id="UP000006062">
    <property type="component" value="Chromosome"/>
</dbReference>
<evidence type="ECO:0000313" key="2">
    <source>
        <dbReference type="Proteomes" id="UP000006062"/>
    </source>
</evidence>
<dbReference type="STRING" id="765911.Thivi_0048"/>
<dbReference type="AlphaFoldDB" id="I3Y570"/>
<organism evidence="1 2">
    <name type="scientific">Thiocystis violascens (strain ATCC 17096 / DSM 198 / 6111)</name>
    <name type="common">Chromatium violascens</name>
    <dbReference type="NCBI Taxonomy" id="765911"/>
    <lineage>
        <taxon>Bacteria</taxon>
        <taxon>Pseudomonadati</taxon>
        <taxon>Pseudomonadota</taxon>
        <taxon>Gammaproteobacteria</taxon>
        <taxon>Chromatiales</taxon>
        <taxon>Chromatiaceae</taxon>
        <taxon>Thiocystis</taxon>
    </lineage>
</organism>
<dbReference type="HOGENOM" id="CLU_146777_0_0_6"/>
<gene>
    <name evidence="1" type="ordered locus">Thivi_0048</name>
</gene>
<reference evidence="1 2" key="1">
    <citation type="submission" date="2012-06" db="EMBL/GenBank/DDBJ databases">
        <title>Complete sequence of Thiocystis violascens DSM 198.</title>
        <authorList>
            <consortium name="US DOE Joint Genome Institute"/>
            <person name="Lucas S."/>
            <person name="Han J."/>
            <person name="Lapidus A."/>
            <person name="Cheng J.-F."/>
            <person name="Goodwin L."/>
            <person name="Pitluck S."/>
            <person name="Peters L."/>
            <person name="Ovchinnikova G."/>
            <person name="Teshima H."/>
            <person name="Detter J.C."/>
            <person name="Han C."/>
            <person name="Tapia R."/>
            <person name="Land M."/>
            <person name="Hauser L."/>
            <person name="Kyrpides N."/>
            <person name="Ivanova N."/>
            <person name="Pagani I."/>
            <person name="Vogl K."/>
            <person name="Liu Z."/>
            <person name="Frigaard N.-U."/>
            <person name="Bryant D."/>
            <person name="Woyke T."/>
        </authorList>
    </citation>
    <scope>NUCLEOTIDE SEQUENCE [LARGE SCALE GENOMIC DNA]</scope>
    <source>
        <strain evidence="2">ATCC 17096 / DSM 198 / 6111</strain>
    </source>
</reference>
<name>I3Y570_THIV6</name>
<keyword evidence="2" id="KW-1185">Reference proteome</keyword>
<dbReference type="KEGG" id="tvi:Thivi_0048"/>
<sequence>MFPGSTKPAIRSVAWFDSMGWIGLLAVCALPAMAFAAPRLRCTIDQGGTTQTVESAPVTDSYRVESTDINGRFRFKAVAVGDEQQVRYVKLYSYYRANGRWMLLHEARYETPAIQTGGSTDALTGRHSLYSPGRERELQYGCTLIEAAP</sequence>
<proteinExistence type="predicted"/>